<reference evidence="1 2" key="1">
    <citation type="submission" date="2019-03" db="EMBL/GenBank/DDBJ databases">
        <title>Draft Genome Sequence of Desulfosporosinus fructosivorans Strain 63.6F, Isolated from Marine Sediment in the Baltic Sea.</title>
        <authorList>
            <person name="Hausmann B."/>
            <person name="Vandieken V."/>
            <person name="Pjevac P."/>
            <person name="Schreck K."/>
            <person name="Herbold C.W."/>
            <person name="Loy A."/>
        </authorList>
    </citation>
    <scope>NUCLEOTIDE SEQUENCE [LARGE SCALE GENOMIC DNA]</scope>
    <source>
        <strain evidence="1 2">63.6F</strain>
    </source>
</reference>
<gene>
    <name evidence="1" type="ORF">E4K67_25485</name>
</gene>
<organism evidence="1 2">
    <name type="scientific">Desulfosporosinus fructosivorans</name>
    <dbReference type="NCBI Taxonomy" id="2018669"/>
    <lineage>
        <taxon>Bacteria</taxon>
        <taxon>Bacillati</taxon>
        <taxon>Bacillota</taxon>
        <taxon>Clostridia</taxon>
        <taxon>Eubacteriales</taxon>
        <taxon>Desulfitobacteriaceae</taxon>
        <taxon>Desulfosporosinus</taxon>
    </lineage>
</organism>
<name>A0A4Z0QY58_9FIRM</name>
<dbReference type="CDD" id="cd06558">
    <property type="entry name" value="crotonase-like"/>
    <property type="match status" value="1"/>
</dbReference>
<dbReference type="AlphaFoldDB" id="A0A4Z0QY58"/>
<accession>A0A4Z0QY58</accession>
<dbReference type="SUPFAM" id="SSF52096">
    <property type="entry name" value="ClpP/crotonase"/>
    <property type="match status" value="1"/>
</dbReference>
<proteinExistence type="predicted"/>
<dbReference type="PANTHER" id="PTHR11941:SF54">
    <property type="entry name" value="ENOYL-COA HYDRATASE, MITOCHONDRIAL"/>
    <property type="match status" value="1"/>
</dbReference>
<evidence type="ECO:0000313" key="1">
    <source>
        <dbReference type="EMBL" id="TGE35350.1"/>
    </source>
</evidence>
<evidence type="ECO:0000313" key="2">
    <source>
        <dbReference type="Proteomes" id="UP000298460"/>
    </source>
</evidence>
<keyword evidence="2" id="KW-1185">Reference proteome</keyword>
<dbReference type="Gene3D" id="3.90.226.10">
    <property type="entry name" value="2-enoyl-CoA Hydratase, Chain A, domain 1"/>
    <property type="match status" value="1"/>
</dbReference>
<dbReference type="Pfam" id="PF00378">
    <property type="entry name" value="ECH_1"/>
    <property type="match status" value="1"/>
</dbReference>
<dbReference type="Proteomes" id="UP000298460">
    <property type="component" value="Unassembled WGS sequence"/>
</dbReference>
<dbReference type="OrthoDB" id="9775794at2"/>
<protein>
    <submittedName>
        <fullName evidence="1">Enoyl-CoA hydratase/isomerase family protein</fullName>
    </submittedName>
</protein>
<dbReference type="PANTHER" id="PTHR11941">
    <property type="entry name" value="ENOYL-COA HYDRATASE-RELATED"/>
    <property type="match status" value="1"/>
</dbReference>
<comment type="caution">
    <text evidence="1">The sequence shown here is derived from an EMBL/GenBank/DDBJ whole genome shotgun (WGS) entry which is preliminary data.</text>
</comment>
<keyword evidence="1" id="KW-0413">Isomerase</keyword>
<dbReference type="GO" id="GO:0006635">
    <property type="term" value="P:fatty acid beta-oxidation"/>
    <property type="evidence" value="ECO:0007669"/>
    <property type="project" value="TreeGrafter"/>
</dbReference>
<dbReference type="InterPro" id="IPR001753">
    <property type="entry name" value="Enoyl-CoA_hydra/iso"/>
</dbReference>
<dbReference type="InterPro" id="IPR029045">
    <property type="entry name" value="ClpP/crotonase-like_dom_sf"/>
</dbReference>
<dbReference type="RefSeq" id="WP_135551913.1">
    <property type="nucleotide sequence ID" value="NZ_SPQQ01000015.1"/>
</dbReference>
<dbReference type="GO" id="GO:0016853">
    <property type="term" value="F:isomerase activity"/>
    <property type="evidence" value="ECO:0007669"/>
    <property type="project" value="UniProtKB-KW"/>
</dbReference>
<dbReference type="EMBL" id="SPQQ01000015">
    <property type="protein sequence ID" value="TGE35350.1"/>
    <property type="molecule type" value="Genomic_DNA"/>
</dbReference>
<sequence length="269" mass="29832">MYHNYDSKFDTVVKMEKKNDIAVITLCNPEDWNRITEQSVDQLTTVFEDIQFDKDIHVALLHGEGPISFGPGSLDIIKTKLAKNVLESREIMQEIGNMIRRLYSLRVPVIGVAEGKCLGGGANLALSTDILIADENAVFVELFVDYGLVPDTGGMYALQRLVGPMMAKAIAMQGDPISALQAKELGMVYQVAPAGTAMDVAMKLAEKIAKKPPLAVNQIKQLSNKMHDYTLDTYLQAETDYMTFCTLGQDFKELTMAQMENRLPNLKGY</sequence>